<dbReference type="Proteomes" id="UP001321445">
    <property type="component" value="Chromosome"/>
</dbReference>
<keyword evidence="3" id="KW-1185">Reference proteome</keyword>
<reference evidence="2 3" key="1">
    <citation type="submission" date="2023-03" db="EMBL/GenBank/DDBJ databases">
        <title>Description of Hydrogenimonas sp. ISO32.</title>
        <authorList>
            <person name="Mino S."/>
            <person name="Fukazawa S."/>
            <person name="Sawabe T."/>
        </authorList>
    </citation>
    <scope>NUCLEOTIDE SEQUENCE [LARGE SCALE GENOMIC DNA]</scope>
    <source>
        <strain evidence="2 3">ISO32</strain>
    </source>
</reference>
<dbReference type="InterPro" id="IPR008984">
    <property type="entry name" value="SMAD_FHA_dom_sf"/>
</dbReference>
<dbReference type="CDD" id="cd00060">
    <property type="entry name" value="FHA"/>
    <property type="match status" value="1"/>
</dbReference>
<sequence>MTVSIEKDEIRKAFLPKAVLVAQTNEASAAIPVKSRHDEMIPIWKFPFRIGRESRVEIDEDGHILVKERYKHGVIGERSNDIYLIDFGERLQISREHLRIDEEDGRYYLIDRGSKCGSAVNDERIGNDSQKERAELEDGDTIILGTSASPYRYTFVVL</sequence>
<evidence type="ECO:0000313" key="2">
    <source>
        <dbReference type="EMBL" id="BDY11952.1"/>
    </source>
</evidence>
<dbReference type="Pfam" id="PF00498">
    <property type="entry name" value="FHA"/>
    <property type="match status" value="1"/>
</dbReference>
<dbReference type="InterPro" id="IPR000253">
    <property type="entry name" value="FHA_dom"/>
</dbReference>
<protein>
    <recommendedName>
        <fullName evidence="1">FHA domain-containing protein</fullName>
    </recommendedName>
</protein>
<accession>A0ABM8FI39</accession>
<dbReference type="Gene3D" id="2.60.200.20">
    <property type="match status" value="1"/>
</dbReference>
<feature type="domain" description="FHA" evidence="1">
    <location>
        <begin position="48"/>
        <end position="125"/>
    </location>
</feature>
<organism evidence="2 3">
    <name type="scientific">Hydrogenimonas cancrithermarum</name>
    <dbReference type="NCBI Taxonomy" id="2993563"/>
    <lineage>
        <taxon>Bacteria</taxon>
        <taxon>Pseudomonadati</taxon>
        <taxon>Campylobacterota</taxon>
        <taxon>Epsilonproteobacteria</taxon>
        <taxon>Campylobacterales</taxon>
        <taxon>Hydrogenimonadaceae</taxon>
        <taxon>Hydrogenimonas</taxon>
    </lineage>
</organism>
<gene>
    <name evidence="2" type="ORF">HCR_02640</name>
</gene>
<evidence type="ECO:0000259" key="1">
    <source>
        <dbReference type="PROSITE" id="PS50006"/>
    </source>
</evidence>
<name>A0ABM8FI39_9BACT</name>
<dbReference type="EMBL" id="AP027370">
    <property type="protein sequence ID" value="BDY11952.1"/>
    <property type="molecule type" value="Genomic_DNA"/>
</dbReference>
<dbReference type="SMART" id="SM00240">
    <property type="entry name" value="FHA"/>
    <property type="match status" value="1"/>
</dbReference>
<evidence type="ECO:0000313" key="3">
    <source>
        <dbReference type="Proteomes" id="UP001321445"/>
    </source>
</evidence>
<dbReference type="SUPFAM" id="SSF49879">
    <property type="entry name" value="SMAD/FHA domain"/>
    <property type="match status" value="1"/>
</dbReference>
<dbReference type="PROSITE" id="PS50006">
    <property type="entry name" value="FHA_DOMAIN"/>
    <property type="match status" value="1"/>
</dbReference>
<proteinExistence type="predicted"/>